<reference evidence="9" key="1">
    <citation type="submission" date="2018-06" db="EMBL/GenBank/DDBJ databases">
        <authorList>
            <person name="Zhirakovskaya E."/>
        </authorList>
    </citation>
    <scope>NUCLEOTIDE SEQUENCE</scope>
</reference>
<evidence type="ECO:0000313" key="9">
    <source>
        <dbReference type="EMBL" id="VAV93193.1"/>
    </source>
</evidence>
<comment type="subcellular location">
    <subcellularLocation>
        <location evidence="1">Cell inner membrane</location>
        <topology evidence="1">Multi-pass membrane protein</topology>
    </subcellularLocation>
</comment>
<dbReference type="InterPro" id="IPR010656">
    <property type="entry name" value="DctM"/>
</dbReference>
<feature type="transmembrane region" description="Helical" evidence="7">
    <location>
        <begin position="407"/>
        <end position="428"/>
    </location>
</feature>
<feature type="transmembrane region" description="Helical" evidence="7">
    <location>
        <begin position="62"/>
        <end position="80"/>
    </location>
</feature>
<keyword evidence="2" id="KW-1003">Cell membrane</keyword>
<name>A0A3B0SA50_9ZZZZ</name>
<dbReference type="GO" id="GO:0005886">
    <property type="term" value="C:plasma membrane"/>
    <property type="evidence" value="ECO:0007669"/>
    <property type="project" value="UniProtKB-SubCell"/>
</dbReference>
<dbReference type="PANTHER" id="PTHR33362:SF5">
    <property type="entry name" value="C4-DICARBOXYLATE TRAP TRANSPORTER LARGE PERMEASE PROTEIN DCTM"/>
    <property type="match status" value="1"/>
</dbReference>
<keyword evidence="6 7" id="KW-0472">Membrane</keyword>
<dbReference type="NCBIfam" id="TIGR00786">
    <property type="entry name" value="dctM"/>
    <property type="match status" value="1"/>
</dbReference>
<feature type="transmembrane region" description="Helical" evidence="7">
    <location>
        <begin position="220"/>
        <end position="242"/>
    </location>
</feature>
<dbReference type="GO" id="GO:0022857">
    <property type="term" value="F:transmembrane transporter activity"/>
    <property type="evidence" value="ECO:0007669"/>
    <property type="project" value="TreeGrafter"/>
</dbReference>
<feature type="transmembrane region" description="Helical" evidence="7">
    <location>
        <begin position="278"/>
        <end position="300"/>
    </location>
</feature>
<evidence type="ECO:0000256" key="3">
    <source>
        <dbReference type="ARBA" id="ARBA00022519"/>
    </source>
</evidence>
<proteinExistence type="predicted"/>
<feature type="transmembrane region" description="Helical" evidence="7">
    <location>
        <begin position="100"/>
        <end position="129"/>
    </location>
</feature>
<dbReference type="PIRSF" id="PIRSF006066">
    <property type="entry name" value="HI0050"/>
    <property type="match status" value="1"/>
</dbReference>
<evidence type="ECO:0000256" key="4">
    <source>
        <dbReference type="ARBA" id="ARBA00022692"/>
    </source>
</evidence>
<protein>
    <recommendedName>
        <fullName evidence="8">TRAP C4-dicarboxylate transport system permease DctM subunit domain-containing protein</fullName>
    </recommendedName>
</protein>
<dbReference type="InterPro" id="IPR004681">
    <property type="entry name" value="TRAP_DctM"/>
</dbReference>
<dbReference type="Pfam" id="PF06808">
    <property type="entry name" value="DctM"/>
    <property type="match status" value="1"/>
</dbReference>
<evidence type="ECO:0000256" key="5">
    <source>
        <dbReference type="ARBA" id="ARBA00022989"/>
    </source>
</evidence>
<keyword evidence="5 7" id="KW-1133">Transmembrane helix</keyword>
<evidence type="ECO:0000256" key="2">
    <source>
        <dbReference type="ARBA" id="ARBA00022475"/>
    </source>
</evidence>
<feature type="transmembrane region" description="Helical" evidence="7">
    <location>
        <begin position="29"/>
        <end position="50"/>
    </location>
</feature>
<dbReference type="AlphaFoldDB" id="A0A3B0SA50"/>
<sequence>MDPIIIAILGLLAMFILIAAHAPVGAAMGIAGVLTFAAIAGVGPGVATLGVEAITAITSLDFAIIPLFILMGGFAVAGGLSQDLYRLANAFLGHRRGGLVMATIGVCALFGAVCGSAIATVATMTRVALPEMLSKNYEKSFAAGAIVAGGTLGVIIPPSLILVIYAILTELNVLTLFAAAAVPGIIATLFQLAAAALYARYRPEAAPAAPRRGWGERKSALRRSWAVILLGLIVTAGIYGGVFTVTEAASVGATGAFLICLARGRLKPGTFGEVALDTARNAGIIYIIVIGAFAMTYFLAASGLSQALVGGIQSLNMPPLAVILSLYVMYLLLGAVFESLAVLVVTLPFVLPVVIGLGYDPVWWGVMLVMISGIGMITPPIGINVFVLHGMMEDVSLGEIFKGVTPFFIADLLRVLLLTLVPALVTWLPMKMGLM</sequence>
<keyword evidence="4 7" id="KW-0812">Transmembrane</keyword>
<feature type="transmembrane region" description="Helical" evidence="7">
    <location>
        <begin position="141"/>
        <end position="168"/>
    </location>
</feature>
<dbReference type="EMBL" id="UOEH01000108">
    <property type="protein sequence ID" value="VAV93193.1"/>
    <property type="molecule type" value="Genomic_DNA"/>
</dbReference>
<accession>A0A3B0SA50</accession>
<keyword evidence="3" id="KW-0997">Cell inner membrane</keyword>
<evidence type="ECO:0000259" key="8">
    <source>
        <dbReference type="Pfam" id="PF06808"/>
    </source>
</evidence>
<feature type="transmembrane region" description="Helical" evidence="7">
    <location>
        <begin position="174"/>
        <end position="199"/>
    </location>
</feature>
<feature type="transmembrane region" description="Helical" evidence="7">
    <location>
        <begin position="362"/>
        <end position="387"/>
    </location>
</feature>
<organism evidence="9">
    <name type="scientific">hydrothermal vent metagenome</name>
    <dbReference type="NCBI Taxonomy" id="652676"/>
    <lineage>
        <taxon>unclassified sequences</taxon>
        <taxon>metagenomes</taxon>
        <taxon>ecological metagenomes</taxon>
    </lineage>
</organism>
<evidence type="ECO:0000256" key="1">
    <source>
        <dbReference type="ARBA" id="ARBA00004429"/>
    </source>
</evidence>
<evidence type="ECO:0000256" key="6">
    <source>
        <dbReference type="ARBA" id="ARBA00023136"/>
    </source>
</evidence>
<evidence type="ECO:0000256" key="7">
    <source>
        <dbReference type="SAM" id="Phobius"/>
    </source>
</evidence>
<gene>
    <name evidence="9" type="ORF">MNBD_ALPHA05-1915</name>
</gene>
<dbReference type="PANTHER" id="PTHR33362">
    <property type="entry name" value="SIALIC ACID TRAP TRANSPORTER PERMEASE PROTEIN SIAT-RELATED"/>
    <property type="match status" value="1"/>
</dbReference>
<feature type="transmembrane region" description="Helical" evidence="7">
    <location>
        <begin position="320"/>
        <end position="350"/>
    </location>
</feature>
<feature type="domain" description="TRAP C4-dicarboxylate transport system permease DctM subunit" evidence="8">
    <location>
        <begin position="12"/>
        <end position="424"/>
    </location>
</feature>